<gene>
    <name evidence="1" type="ORF">MM415A02089_0010</name>
    <name evidence="2" type="ORF">MM415B03045_0002</name>
</gene>
<proteinExistence type="predicted"/>
<dbReference type="EMBL" id="MT142684">
    <property type="protein sequence ID" value="QJA87137.1"/>
    <property type="molecule type" value="Genomic_DNA"/>
</dbReference>
<organism evidence="1">
    <name type="scientific">viral metagenome</name>
    <dbReference type="NCBI Taxonomy" id="1070528"/>
    <lineage>
        <taxon>unclassified sequences</taxon>
        <taxon>metagenomes</taxon>
        <taxon>organismal metagenomes</taxon>
    </lineage>
</organism>
<evidence type="ECO:0000313" key="2">
    <source>
        <dbReference type="EMBL" id="QJA87137.1"/>
    </source>
</evidence>
<dbReference type="EMBL" id="MT142078">
    <property type="protein sequence ID" value="QJA74161.1"/>
    <property type="molecule type" value="Genomic_DNA"/>
</dbReference>
<reference evidence="1" key="1">
    <citation type="submission" date="2020-03" db="EMBL/GenBank/DDBJ databases">
        <title>The deep terrestrial virosphere.</title>
        <authorList>
            <person name="Holmfeldt K."/>
            <person name="Nilsson E."/>
            <person name="Simone D."/>
            <person name="Lopez-Fernandez M."/>
            <person name="Wu X."/>
            <person name="de Brujin I."/>
            <person name="Lundin D."/>
            <person name="Andersson A."/>
            <person name="Bertilsson S."/>
            <person name="Dopson M."/>
        </authorList>
    </citation>
    <scope>NUCLEOTIDE SEQUENCE</scope>
    <source>
        <strain evidence="1">MM415A02089</strain>
        <strain evidence="2">MM415B03045</strain>
    </source>
</reference>
<dbReference type="AlphaFoldDB" id="A0A6M3JXS8"/>
<name>A0A6M3JXS8_9ZZZZ</name>
<protein>
    <submittedName>
        <fullName evidence="1">Uncharacterized protein</fullName>
    </submittedName>
</protein>
<sequence>MGISVDFKKGTQAQLNALTPRSGEPYWQTDKLRMLMGNGVVAGGIPIGGSLIIEHHTASDTLTKEETGSIHTNLGATGAITFTLPQDAVAGTSFHFVVMAAYSLALNPGAAGGLYIVGAKHTDNEDWAADAIGESVFLVADGNGDWVALYETGTWGAVA</sequence>
<evidence type="ECO:0000313" key="1">
    <source>
        <dbReference type="EMBL" id="QJA74161.1"/>
    </source>
</evidence>
<accession>A0A6M3JXS8</accession>
<dbReference type="Gene3D" id="2.10.10.30">
    <property type="match status" value="1"/>
</dbReference>